<dbReference type="EMBL" id="CM037625">
    <property type="protein sequence ID" value="KAH7997735.1"/>
    <property type="molecule type" value="Genomic_DNA"/>
</dbReference>
<name>A0ACB8EYG0_9SAUR</name>
<protein>
    <submittedName>
        <fullName evidence="1">Uncharacterized protein</fullName>
    </submittedName>
</protein>
<accession>A0ACB8EYG0</accession>
<comment type="caution">
    <text evidence="1">The sequence shown here is derived from an EMBL/GenBank/DDBJ whole genome shotgun (WGS) entry which is preliminary data.</text>
</comment>
<organism evidence="1 2">
    <name type="scientific">Sphaerodactylus townsendi</name>
    <dbReference type="NCBI Taxonomy" id="933632"/>
    <lineage>
        <taxon>Eukaryota</taxon>
        <taxon>Metazoa</taxon>
        <taxon>Chordata</taxon>
        <taxon>Craniata</taxon>
        <taxon>Vertebrata</taxon>
        <taxon>Euteleostomi</taxon>
        <taxon>Lepidosauria</taxon>
        <taxon>Squamata</taxon>
        <taxon>Bifurcata</taxon>
        <taxon>Gekkota</taxon>
        <taxon>Sphaerodactylidae</taxon>
        <taxon>Sphaerodactylus</taxon>
    </lineage>
</organism>
<evidence type="ECO:0000313" key="2">
    <source>
        <dbReference type="Proteomes" id="UP000827872"/>
    </source>
</evidence>
<evidence type="ECO:0000313" key="1">
    <source>
        <dbReference type="EMBL" id="KAH7997735.1"/>
    </source>
</evidence>
<proteinExistence type="predicted"/>
<keyword evidence="2" id="KW-1185">Reference proteome</keyword>
<reference evidence="1" key="1">
    <citation type="submission" date="2021-08" db="EMBL/GenBank/DDBJ databases">
        <title>The first chromosome-level gecko genome reveals the dynamic sex chromosomes of Neotropical dwarf geckos (Sphaerodactylidae: Sphaerodactylus).</title>
        <authorList>
            <person name="Pinto B.J."/>
            <person name="Keating S.E."/>
            <person name="Gamble T."/>
        </authorList>
    </citation>
    <scope>NUCLEOTIDE SEQUENCE</scope>
    <source>
        <strain evidence="1">TG3544</strain>
    </source>
</reference>
<dbReference type="Proteomes" id="UP000827872">
    <property type="component" value="Linkage Group LG12"/>
</dbReference>
<sequence length="91" mass="10344">MMFMVLSSLFDPYETSETSQDESQSVLGFSTSLGSPTKKFPPWSVSLTRYASTSGDARLQMLKFSEDEMPLDERMEWGLRPYLLSLIQAFS</sequence>
<gene>
    <name evidence="1" type="ORF">K3G42_006835</name>
</gene>